<name>A0A9J7BQJ1_9BACT</name>
<organism evidence="1 2">
    <name type="scientific">Occallatibacter riparius</name>
    <dbReference type="NCBI Taxonomy" id="1002689"/>
    <lineage>
        <taxon>Bacteria</taxon>
        <taxon>Pseudomonadati</taxon>
        <taxon>Acidobacteriota</taxon>
        <taxon>Terriglobia</taxon>
        <taxon>Terriglobales</taxon>
        <taxon>Acidobacteriaceae</taxon>
        <taxon>Occallatibacter</taxon>
    </lineage>
</organism>
<evidence type="ECO:0000313" key="2">
    <source>
        <dbReference type="Proteomes" id="UP001059380"/>
    </source>
</evidence>
<proteinExistence type="predicted"/>
<dbReference type="KEGG" id="orp:MOP44_04150"/>
<sequence>MKEEALDHSAVLDSVVKFYLESHDFNGYPVYKLKEEYGVSDLEARGLMEDLISSGAIDVVLTGNPHIKPFNSPGIDAQLAGLKSLEFSEHFCLYPRPATLADLPEVGHYNDRPYTLLLARGEGQLEFRTFDLSVLEHYRNDPRYIYETDSIHGNISVRDAFYESDAMENRDQVILQTFGFAYDAEMNRAVAVYLRYLSGLSPEHQQLWRAKELAGNFKVHPDYFRSTILGEWGTRIPIFDAFIEELALINKMTELMKMPPMFRQTYSEQRPREFAFLLRPTLAEFNRFVLLLDQMLSDNLNKQFFASASIPLEDEETRSDGKIIIHARGTIALLEAWMRRYFHPADPEPMEKIFTTFRKVRKLRQQPAHKINEDAFDQQHFKNQRELVIEAYDAVRYIRQALANHPFVKRNPPKIAEELFDGKIWDI</sequence>
<evidence type="ECO:0000313" key="1">
    <source>
        <dbReference type="EMBL" id="UWZ85140.1"/>
    </source>
</evidence>
<keyword evidence="2" id="KW-1185">Reference proteome</keyword>
<protein>
    <submittedName>
        <fullName evidence="1">Uncharacterized protein</fullName>
    </submittedName>
</protein>
<dbReference type="RefSeq" id="WP_260794654.1">
    <property type="nucleotide sequence ID" value="NZ_CP093313.1"/>
</dbReference>
<reference evidence="1" key="1">
    <citation type="submission" date="2021-04" db="EMBL/GenBank/DDBJ databases">
        <title>Phylogenetic analysis of Acidobacteriaceae.</title>
        <authorList>
            <person name="Qiu L."/>
            <person name="Zhang Q."/>
        </authorList>
    </citation>
    <scope>NUCLEOTIDE SEQUENCE</scope>
    <source>
        <strain evidence="1">DSM 25168</strain>
    </source>
</reference>
<dbReference type="Proteomes" id="UP001059380">
    <property type="component" value="Chromosome"/>
</dbReference>
<accession>A0A9J7BQJ1</accession>
<gene>
    <name evidence="1" type="ORF">MOP44_04150</name>
</gene>
<dbReference type="EMBL" id="CP093313">
    <property type="protein sequence ID" value="UWZ85140.1"/>
    <property type="molecule type" value="Genomic_DNA"/>
</dbReference>
<dbReference type="AlphaFoldDB" id="A0A9J7BQJ1"/>